<feature type="repeat" description="ANK" evidence="1">
    <location>
        <begin position="1"/>
        <end position="31"/>
    </location>
</feature>
<dbReference type="SUPFAM" id="SSF48403">
    <property type="entry name" value="Ankyrin repeat"/>
    <property type="match status" value="1"/>
</dbReference>
<dbReference type="PROSITE" id="PS50088">
    <property type="entry name" value="ANK_REPEAT"/>
    <property type="match status" value="1"/>
</dbReference>
<comment type="caution">
    <text evidence="4">The sequence shown here is derived from an EMBL/GenBank/DDBJ whole genome shotgun (WGS) entry which is preliminary data.</text>
</comment>
<dbReference type="Proteomes" id="UP000762676">
    <property type="component" value="Unassembled WGS sequence"/>
</dbReference>
<dbReference type="Gene3D" id="1.25.40.20">
    <property type="entry name" value="Ankyrin repeat-containing domain"/>
    <property type="match status" value="1"/>
</dbReference>
<feature type="region of interest" description="Disordered" evidence="2">
    <location>
        <begin position="89"/>
        <end position="165"/>
    </location>
</feature>
<sequence length="480" mass="52995">MTALHHGAILGDLGVVSFLVEFGCNVYSMDNDTHSAIDLAGMNNKHEIVRYLDNDLARRQIKNPKHAARQKEKALRKAEENLKLFEKMQDAATKRRDKEQKKRNKEIEKKLNNAYEANTENNTSTQKMSFFKTLTLRGKNPAKGQNGHGSTGGISSSKDTPWSGTGKYSDFAGTATMASRKGGIVSKIQKKQTEASLKAGAGAGGTSGFKSVRSARSDHGFVGPTKDIMYVGSVHGTGVSDGKRQSLTSDVFQKSKIYKARSEPDLLDSGIDSFNGDFDDNNNHGDDDDDAPGMFNRPEFGKLAFFQKNNFLGTLQSLEDEKSGAHTNNSAFPESQRLSGDGEEGDKRSVYSDASASKGSSVGSRTSKPISGQSDHELSPQLPWDQEDLGNLDDDDDEYDDETSKEMSALYMFLWSCDLARLMPVFTREKIDLALLMRMTDADMKEIGLEFGPRKRLREAITKRQEALSSPRRAMQDTYL</sequence>
<proteinExistence type="predicted"/>
<keyword evidence="1" id="KW-0040">ANK repeat</keyword>
<feature type="compositionally biased region" description="Acidic residues" evidence="2">
    <location>
        <begin position="385"/>
        <end position="401"/>
    </location>
</feature>
<organism evidence="4 5">
    <name type="scientific">Elysia marginata</name>
    <dbReference type="NCBI Taxonomy" id="1093978"/>
    <lineage>
        <taxon>Eukaryota</taxon>
        <taxon>Metazoa</taxon>
        <taxon>Spiralia</taxon>
        <taxon>Lophotrochozoa</taxon>
        <taxon>Mollusca</taxon>
        <taxon>Gastropoda</taxon>
        <taxon>Heterobranchia</taxon>
        <taxon>Euthyneura</taxon>
        <taxon>Panpulmonata</taxon>
        <taxon>Sacoglossa</taxon>
        <taxon>Placobranchoidea</taxon>
        <taxon>Plakobranchidae</taxon>
        <taxon>Elysia</taxon>
    </lineage>
</organism>
<keyword evidence="5" id="KW-1185">Reference proteome</keyword>
<dbReference type="InterPro" id="IPR013761">
    <property type="entry name" value="SAM/pointed_sf"/>
</dbReference>
<accession>A0AAV4IJC5</accession>
<feature type="domain" description="SAM" evidence="3">
    <location>
        <begin position="412"/>
        <end position="461"/>
    </location>
</feature>
<dbReference type="EMBL" id="BMAT01006311">
    <property type="protein sequence ID" value="GFS09850.1"/>
    <property type="molecule type" value="Genomic_DNA"/>
</dbReference>
<dbReference type="SUPFAM" id="SSF47769">
    <property type="entry name" value="SAM/Pointed domain"/>
    <property type="match status" value="1"/>
</dbReference>
<dbReference type="InterPro" id="IPR036770">
    <property type="entry name" value="Ankyrin_rpt-contain_sf"/>
</dbReference>
<evidence type="ECO:0000259" key="3">
    <source>
        <dbReference type="Pfam" id="PF00536"/>
    </source>
</evidence>
<dbReference type="InterPro" id="IPR001660">
    <property type="entry name" value="SAM"/>
</dbReference>
<feature type="compositionally biased region" description="Polar residues" evidence="2">
    <location>
        <begin position="153"/>
        <end position="163"/>
    </location>
</feature>
<feature type="compositionally biased region" description="Basic and acidic residues" evidence="2">
    <location>
        <begin position="89"/>
        <end position="111"/>
    </location>
</feature>
<reference evidence="4 5" key="1">
    <citation type="journal article" date="2021" name="Elife">
        <title>Chloroplast acquisition without the gene transfer in kleptoplastic sea slugs, Plakobranchus ocellatus.</title>
        <authorList>
            <person name="Maeda T."/>
            <person name="Takahashi S."/>
            <person name="Yoshida T."/>
            <person name="Shimamura S."/>
            <person name="Takaki Y."/>
            <person name="Nagai Y."/>
            <person name="Toyoda A."/>
            <person name="Suzuki Y."/>
            <person name="Arimoto A."/>
            <person name="Ishii H."/>
            <person name="Satoh N."/>
            <person name="Nishiyama T."/>
            <person name="Hasebe M."/>
            <person name="Maruyama T."/>
            <person name="Minagawa J."/>
            <person name="Obokata J."/>
            <person name="Shigenobu S."/>
        </authorList>
    </citation>
    <scope>NUCLEOTIDE SEQUENCE [LARGE SCALE GENOMIC DNA]</scope>
</reference>
<dbReference type="Pfam" id="PF00536">
    <property type="entry name" value="SAM_1"/>
    <property type="match status" value="1"/>
</dbReference>
<gene>
    <name evidence="4" type="ORF">ElyMa_003046700</name>
</gene>
<feature type="compositionally biased region" description="Polar residues" evidence="2">
    <location>
        <begin position="352"/>
        <end position="373"/>
    </location>
</feature>
<dbReference type="Gene3D" id="1.10.150.50">
    <property type="entry name" value="Transcription Factor, Ets-1"/>
    <property type="match status" value="1"/>
</dbReference>
<feature type="region of interest" description="Disordered" evidence="2">
    <location>
        <begin position="268"/>
        <end position="296"/>
    </location>
</feature>
<evidence type="ECO:0000256" key="1">
    <source>
        <dbReference type="PROSITE-ProRule" id="PRU00023"/>
    </source>
</evidence>
<name>A0AAV4IJC5_9GAST</name>
<dbReference type="InterPro" id="IPR002110">
    <property type="entry name" value="Ankyrin_rpt"/>
</dbReference>
<feature type="compositionally biased region" description="Polar residues" evidence="2">
    <location>
        <begin position="325"/>
        <end position="338"/>
    </location>
</feature>
<evidence type="ECO:0000313" key="5">
    <source>
        <dbReference type="Proteomes" id="UP000762676"/>
    </source>
</evidence>
<evidence type="ECO:0000256" key="2">
    <source>
        <dbReference type="SAM" id="MobiDB-lite"/>
    </source>
</evidence>
<feature type="compositionally biased region" description="Low complexity" evidence="2">
    <location>
        <begin position="112"/>
        <end position="123"/>
    </location>
</feature>
<dbReference type="AlphaFoldDB" id="A0AAV4IJC5"/>
<evidence type="ECO:0000313" key="4">
    <source>
        <dbReference type="EMBL" id="GFS09850.1"/>
    </source>
</evidence>
<protein>
    <submittedName>
        <fullName evidence="4">Usher syndrome type-1G-like protein</fullName>
    </submittedName>
</protein>
<feature type="region of interest" description="Disordered" evidence="2">
    <location>
        <begin position="321"/>
        <end position="401"/>
    </location>
</feature>